<evidence type="ECO:0000256" key="5">
    <source>
        <dbReference type="SAM" id="MobiDB-lite"/>
    </source>
</evidence>
<keyword evidence="3 4" id="KW-0687">Ribonucleoprotein</keyword>
<dbReference type="STRING" id="5599.A0A177D708"/>
<dbReference type="InterPro" id="IPR020798">
    <property type="entry name" value="Ribosomal_uL16_CS"/>
</dbReference>
<reference evidence="6 7" key="1">
    <citation type="submission" date="2016-05" db="EMBL/GenBank/DDBJ databases">
        <title>Comparative analysis of secretome profiles of manganese(II)-oxidizing ascomycete fungi.</title>
        <authorList>
            <consortium name="DOE Joint Genome Institute"/>
            <person name="Zeiner C.A."/>
            <person name="Purvine S.O."/>
            <person name="Zink E.M."/>
            <person name="Wu S."/>
            <person name="Pasa-Tolic L."/>
            <person name="Chaput D.L."/>
            <person name="Haridas S."/>
            <person name="Grigoriev I.V."/>
            <person name="Santelli C.M."/>
            <person name="Hansel C.M."/>
        </authorList>
    </citation>
    <scope>NUCLEOTIDE SEQUENCE [LARGE SCALE GENOMIC DNA]</scope>
    <source>
        <strain evidence="6 7">SRC1lrK2f</strain>
    </source>
</reference>
<evidence type="ECO:0000256" key="2">
    <source>
        <dbReference type="ARBA" id="ARBA00022980"/>
    </source>
</evidence>
<organism evidence="6 7">
    <name type="scientific">Alternaria alternata</name>
    <name type="common">Alternaria rot fungus</name>
    <name type="synonym">Torula alternata</name>
    <dbReference type="NCBI Taxonomy" id="5599"/>
    <lineage>
        <taxon>Eukaryota</taxon>
        <taxon>Fungi</taxon>
        <taxon>Dikarya</taxon>
        <taxon>Ascomycota</taxon>
        <taxon>Pezizomycotina</taxon>
        <taxon>Dothideomycetes</taxon>
        <taxon>Pleosporomycetidae</taxon>
        <taxon>Pleosporales</taxon>
        <taxon>Pleosporineae</taxon>
        <taxon>Pleosporaceae</taxon>
        <taxon>Alternaria</taxon>
        <taxon>Alternaria sect. Alternaria</taxon>
        <taxon>Alternaria alternata complex</taxon>
    </lineage>
</organism>
<dbReference type="GO" id="GO:0019843">
    <property type="term" value="F:rRNA binding"/>
    <property type="evidence" value="ECO:0007669"/>
    <property type="project" value="InterPro"/>
</dbReference>
<dbReference type="PANTHER" id="PTHR12220">
    <property type="entry name" value="50S/60S RIBOSOMAL PROTEIN L16"/>
    <property type="match status" value="1"/>
</dbReference>
<dbReference type="EMBL" id="KV441493">
    <property type="protein sequence ID" value="OAG15455.1"/>
    <property type="molecule type" value="Genomic_DNA"/>
</dbReference>
<keyword evidence="2 4" id="KW-0689">Ribosomal protein</keyword>
<dbReference type="InterPro" id="IPR036920">
    <property type="entry name" value="Ribosomal_uL16_sf"/>
</dbReference>
<dbReference type="InterPro" id="IPR047873">
    <property type="entry name" value="Ribosomal_uL16"/>
</dbReference>
<dbReference type="OMA" id="MPGMYEF"/>
<feature type="region of interest" description="Disordered" evidence="5">
    <location>
        <begin position="216"/>
        <end position="250"/>
    </location>
</feature>
<dbReference type="InterPro" id="IPR016180">
    <property type="entry name" value="Ribosomal_uL16_dom"/>
</dbReference>
<evidence type="ECO:0000256" key="4">
    <source>
        <dbReference type="RuleBase" id="RU004413"/>
    </source>
</evidence>
<accession>A0A177D708</accession>
<gene>
    <name evidence="6" type="ORF">CC77DRAFT_1099027</name>
</gene>
<feature type="compositionally biased region" description="Basic and acidic residues" evidence="5">
    <location>
        <begin position="216"/>
        <end position="227"/>
    </location>
</feature>
<dbReference type="Pfam" id="PF00252">
    <property type="entry name" value="Ribosomal_L16"/>
    <property type="match status" value="1"/>
</dbReference>
<dbReference type="InterPro" id="IPR000114">
    <property type="entry name" value="Ribosomal_uL16_bact-type"/>
</dbReference>
<dbReference type="NCBIfam" id="TIGR01164">
    <property type="entry name" value="rplP_bact"/>
    <property type="match status" value="1"/>
</dbReference>
<dbReference type="GeneID" id="29115575"/>
<dbReference type="VEuPathDB" id="FungiDB:CC77DRAFT_1099027"/>
<dbReference type="PANTHER" id="PTHR12220:SF13">
    <property type="entry name" value="LARGE RIBOSOMAL SUBUNIT PROTEIN UL16M"/>
    <property type="match status" value="1"/>
</dbReference>
<dbReference type="KEGG" id="aalt:CC77DRAFT_1099027"/>
<protein>
    <submittedName>
        <fullName evidence="6">50S ribosomal protein L16</fullName>
    </submittedName>
</protein>
<dbReference type="Gene3D" id="3.90.1170.10">
    <property type="entry name" value="Ribosomal protein L10e/L16"/>
    <property type="match status" value="1"/>
</dbReference>
<dbReference type="GO" id="GO:0032543">
    <property type="term" value="P:mitochondrial translation"/>
    <property type="evidence" value="ECO:0007669"/>
    <property type="project" value="EnsemblFungi"/>
</dbReference>
<evidence type="ECO:0000313" key="7">
    <source>
        <dbReference type="Proteomes" id="UP000077248"/>
    </source>
</evidence>
<dbReference type="Proteomes" id="UP000077248">
    <property type="component" value="Unassembled WGS sequence"/>
</dbReference>
<name>A0A177D708_ALTAL</name>
<dbReference type="AlphaFoldDB" id="A0A177D708"/>
<dbReference type="PROSITE" id="PS00701">
    <property type="entry name" value="RIBOSOMAL_L16_2"/>
    <property type="match status" value="1"/>
</dbReference>
<comment type="similarity">
    <text evidence="1 4">Belongs to the universal ribosomal protein uL16 family.</text>
</comment>
<keyword evidence="7" id="KW-1185">Reference proteome</keyword>
<dbReference type="PRINTS" id="PR00060">
    <property type="entry name" value="RIBOSOMALL16"/>
</dbReference>
<evidence type="ECO:0000256" key="1">
    <source>
        <dbReference type="ARBA" id="ARBA00008931"/>
    </source>
</evidence>
<sequence>MPPPRISQSLMAQFSRLNISASRLTLLQQTCLVKPQTIAPSVLSSARLFSTTLTRLNYLAPKAGESRKSRKGRCRVPTGGSMRGTTVVWGDYGLRMRDHDRRISAHQLRIAEETIRKRLRGMKFRLYMRIAANIGVYTSGNDVRMGKGKGSFDRWTSRVAVSKIIFEIQGDLHEQVVRDAFRLAGNKLPGLYEFVKKGDAPVMGLTKVGLNGITAEDLKRPRRKEPLEQTAARIPDASSSAPANGPRVEM</sequence>
<dbReference type="FunFam" id="3.90.1170.10:FF:000003">
    <property type="entry name" value="54S ribosomal protein L16, mitochondrial"/>
    <property type="match status" value="1"/>
</dbReference>
<dbReference type="SUPFAM" id="SSF54686">
    <property type="entry name" value="Ribosomal protein L16p/L10e"/>
    <property type="match status" value="1"/>
</dbReference>
<dbReference type="RefSeq" id="XP_018380876.1">
    <property type="nucleotide sequence ID" value="XM_018529981.1"/>
</dbReference>
<dbReference type="GO" id="GO:0003735">
    <property type="term" value="F:structural constituent of ribosome"/>
    <property type="evidence" value="ECO:0007669"/>
    <property type="project" value="EnsemblFungi"/>
</dbReference>
<evidence type="ECO:0000256" key="3">
    <source>
        <dbReference type="ARBA" id="ARBA00023274"/>
    </source>
</evidence>
<dbReference type="GO" id="GO:0005762">
    <property type="term" value="C:mitochondrial large ribosomal subunit"/>
    <property type="evidence" value="ECO:0007669"/>
    <property type="project" value="EnsemblFungi"/>
</dbReference>
<proteinExistence type="inferred from homology"/>
<dbReference type="CDD" id="cd01433">
    <property type="entry name" value="Ribosomal_L16_L10e"/>
    <property type="match status" value="1"/>
</dbReference>
<evidence type="ECO:0000313" key="6">
    <source>
        <dbReference type="EMBL" id="OAG15455.1"/>
    </source>
</evidence>